<dbReference type="Proteomes" id="UP000295210">
    <property type="component" value="Unassembled WGS sequence"/>
</dbReference>
<accession>A0A4R1L614</accession>
<organism evidence="1 2">
    <name type="scientific">Acidipila rosea</name>
    <dbReference type="NCBI Taxonomy" id="768535"/>
    <lineage>
        <taxon>Bacteria</taxon>
        <taxon>Pseudomonadati</taxon>
        <taxon>Acidobacteriota</taxon>
        <taxon>Terriglobia</taxon>
        <taxon>Terriglobales</taxon>
        <taxon>Acidobacteriaceae</taxon>
        <taxon>Acidipila</taxon>
    </lineage>
</organism>
<dbReference type="AlphaFoldDB" id="A0A4R1L614"/>
<sequence length="88" mass="10091">MFPTLGTKEASIAYILPGATFSTTFEYNVPVGAFAEWKRTKQVFFIFSEIVYTDVGTNASYITHFCEYYSPDNKDQPFTLCTRYNEAK</sequence>
<gene>
    <name evidence="1" type="ORF">C7378_2071</name>
</gene>
<name>A0A4R1L614_9BACT</name>
<dbReference type="EMBL" id="SMGK01000003">
    <property type="protein sequence ID" value="TCK72490.1"/>
    <property type="molecule type" value="Genomic_DNA"/>
</dbReference>
<evidence type="ECO:0000313" key="1">
    <source>
        <dbReference type="EMBL" id="TCK72490.1"/>
    </source>
</evidence>
<proteinExistence type="predicted"/>
<protein>
    <submittedName>
        <fullName evidence="1">Uncharacterized protein</fullName>
    </submittedName>
</protein>
<comment type="caution">
    <text evidence="1">The sequence shown here is derived from an EMBL/GenBank/DDBJ whole genome shotgun (WGS) entry which is preliminary data.</text>
</comment>
<keyword evidence="2" id="KW-1185">Reference proteome</keyword>
<reference evidence="1 2" key="1">
    <citation type="submission" date="2019-03" db="EMBL/GenBank/DDBJ databases">
        <title>Genomic Encyclopedia of Type Strains, Phase IV (KMG-IV): sequencing the most valuable type-strain genomes for metagenomic binning, comparative biology and taxonomic classification.</title>
        <authorList>
            <person name="Goeker M."/>
        </authorList>
    </citation>
    <scope>NUCLEOTIDE SEQUENCE [LARGE SCALE GENOMIC DNA]</scope>
    <source>
        <strain evidence="1 2">DSM 103428</strain>
    </source>
</reference>
<evidence type="ECO:0000313" key="2">
    <source>
        <dbReference type="Proteomes" id="UP000295210"/>
    </source>
</evidence>